<feature type="transmembrane region" description="Helical" evidence="1">
    <location>
        <begin position="197"/>
        <end position="217"/>
    </location>
</feature>
<evidence type="ECO:0000256" key="1">
    <source>
        <dbReference type="SAM" id="Phobius"/>
    </source>
</evidence>
<sequence>MGFMMFYPIIFGLIGRYFLPWIAESSGFDIDVYADLIVVILTLLTPQIYGALIGFSILDDRDDNILTSIRVTPLNIHQFLSFRLAIVLILSFIACSYVMYFSNIGSFNNIQIISIAFLASLSAPMTGLFINCLSKNKIEGFAAMKGAGSVIIFPIISLFFIDKRELFFSFVPSFYPAKAISSIIKGESILLLSYNQYYFIGLLYVLILNFVSYRLFLQRTKM</sequence>
<proteinExistence type="predicted"/>
<feature type="transmembrane region" description="Helical" evidence="1">
    <location>
        <begin position="5"/>
        <end position="23"/>
    </location>
</feature>
<keyword evidence="3" id="KW-1185">Reference proteome</keyword>
<keyword evidence="1" id="KW-0472">Membrane</keyword>
<keyword evidence="1" id="KW-1133">Transmembrane helix</keyword>
<evidence type="ECO:0000313" key="3">
    <source>
        <dbReference type="Proteomes" id="UP000190140"/>
    </source>
</evidence>
<protein>
    <submittedName>
        <fullName evidence="2">Fluoroquinolones export permease proteinc</fullName>
    </submittedName>
</protein>
<keyword evidence="1" id="KW-0812">Transmembrane</keyword>
<accession>A0A1V4I582</accession>
<name>A0A1V4I582_9FIRM</name>
<gene>
    <name evidence="2" type="ORF">CLOTH_16460</name>
</gene>
<feature type="transmembrane region" description="Helical" evidence="1">
    <location>
        <begin position="79"/>
        <end position="100"/>
    </location>
</feature>
<evidence type="ECO:0000313" key="2">
    <source>
        <dbReference type="EMBL" id="OPJ55148.1"/>
    </source>
</evidence>
<feature type="transmembrane region" description="Helical" evidence="1">
    <location>
        <begin position="142"/>
        <end position="161"/>
    </location>
</feature>
<dbReference type="AlphaFoldDB" id="A0A1V4I582"/>
<comment type="caution">
    <text evidence="2">The sequence shown here is derived from an EMBL/GenBank/DDBJ whole genome shotgun (WGS) entry which is preliminary data.</text>
</comment>
<dbReference type="EMBL" id="MZGW01000007">
    <property type="protein sequence ID" value="OPJ55148.1"/>
    <property type="molecule type" value="Genomic_DNA"/>
</dbReference>
<reference evidence="2 3" key="1">
    <citation type="submission" date="2017-03" db="EMBL/GenBank/DDBJ databases">
        <title>Genome sequence of Clostridium thermoalcaliphilum DSM 7309.</title>
        <authorList>
            <person name="Poehlein A."/>
            <person name="Daniel R."/>
        </authorList>
    </citation>
    <scope>NUCLEOTIDE SEQUENCE [LARGE SCALE GENOMIC DNA]</scope>
    <source>
        <strain evidence="2 3">DSM 7309</strain>
    </source>
</reference>
<dbReference type="STRING" id="29349.CLOTH_16460"/>
<feature type="transmembrane region" description="Helical" evidence="1">
    <location>
        <begin position="112"/>
        <end position="130"/>
    </location>
</feature>
<organism evidence="2 3">
    <name type="scientific">Alkalithermobacter paradoxus</name>
    <dbReference type="NCBI Taxonomy" id="29349"/>
    <lineage>
        <taxon>Bacteria</taxon>
        <taxon>Bacillati</taxon>
        <taxon>Bacillota</taxon>
        <taxon>Clostridia</taxon>
        <taxon>Peptostreptococcales</taxon>
        <taxon>Tepidibacteraceae</taxon>
        <taxon>Alkalithermobacter</taxon>
    </lineage>
</organism>
<feature type="transmembrane region" description="Helical" evidence="1">
    <location>
        <begin position="35"/>
        <end position="58"/>
    </location>
</feature>
<dbReference type="Proteomes" id="UP000190140">
    <property type="component" value="Unassembled WGS sequence"/>
</dbReference>